<dbReference type="GO" id="GO:0055085">
    <property type="term" value="P:transmembrane transport"/>
    <property type="evidence" value="ECO:0007669"/>
    <property type="project" value="InterPro"/>
</dbReference>
<feature type="transmembrane region" description="Helical" evidence="7">
    <location>
        <begin position="185"/>
        <end position="210"/>
    </location>
</feature>
<keyword evidence="10" id="KW-1185">Reference proteome</keyword>
<dbReference type="OrthoDB" id="9810086at2"/>
<dbReference type="RefSeq" id="WP_161699120.1">
    <property type="nucleotide sequence ID" value="NZ_JAAAMU010000006.1"/>
</dbReference>
<dbReference type="PROSITE" id="PS51257">
    <property type="entry name" value="PROKAR_LIPOPROTEIN"/>
    <property type="match status" value="1"/>
</dbReference>
<dbReference type="PANTHER" id="PTHR43744">
    <property type="entry name" value="ABC TRANSPORTER PERMEASE PROTEIN MG189-RELATED-RELATED"/>
    <property type="match status" value="1"/>
</dbReference>
<dbReference type="Pfam" id="PF00528">
    <property type="entry name" value="BPD_transp_1"/>
    <property type="match status" value="1"/>
</dbReference>
<evidence type="ECO:0000313" key="10">
    <source>
        <dbReference type="Proteomes" id="UP000558113"/>
    </source>
</evidence>
<dbReference type="CDD" id="cd06261">
    <property type="entry name" value="TM_PBP2"/>
    <property type="match status" value="1"/>
</dbReference>
<feature type="transmembrane region" description="Helical" evidence="7">
    <location>
        <begin position="262"/>
        <end position="279"/>
    </location>
</feature>
<dbReference type="PROSITE" id="PS51318">
    <property type="entry name" value="TAT"/>
    <property type="match status" value="1"/>
</dbReference>
<keyword evidence="4 7" id="KW-0812">Transmembrane</keyword>
<evidence type="ECO:0000256" key="7">
    <source>
        <dbReference type="RuleBase" id="RU363032"/>
    </source>
</evidence>
<dbReference type="AlphaFoldDB" id="A0A7X4YRC6"/>
<accession>A0A7X4YRC6</accession>
<evidence type="ECO:0000256" key="1">
    <source>
        <dbReference type="ARBA" id="ARBA00004651"/>
    </source>
</evidence>
<dbReference type="InterPro" id="IPR006311">
    <property type="entry name" value="TAT_signal"/>
</dbReference>
<evidence type="ECO:0000259" key="8">
    <source>
        <dbReference type="PROSITE" id="PS50928"/>
    </source>
</evidence>
<evidence type="ECO:0000256" key="6">
    <source>
        <dbReference type="ARBA" id="ARBA00023136"/>
    </source>
</evidence>
<name>A0A7X4YRC6_9BACL</name>
<keyword evidence="2 7" id="KW-0813">Transport</keyword>
<keyword evidence="6 7" id="KW-0472">Membrane</keyword>
<feature type="domain" description="ABC transmembrane type-1" evidence="8">
    <location>
        <begin position="75"/>
        <end position="279"/>
    </location>
</feature>
<dbReference type="Proteomes" id="UP000558113">
    <property type="component" value="Unassembled WGS sequence"/>
</dbReference>
<organism evidence="9 10">
    <name type="scientific">Paenibacillus sacheonensis</name>
    <dbReference type="NCBI Taxonomy" id="742054"/>
    <lineage>
        <taxon>Bacteria</taxon>
        <taxon>Bacillati</taxon>
        <taxon>Bacillota</taxon>
        <taxon>Bacilli</taxon>
        <taxon>Bacillales</taxon>
        <taxon>Paenibacillaceae</taxon>
        <taxon>Paenibacillus</taxon>
    </lineage>
</organism>
<dbReference type="Gene3D" id="1.10.3720.10">
    <property type="entry name" value="MetI-like"/>
    <property type="match status" value="1"/>
</dbReference>
<dbReference type="InterPro" id="IPR000515">
    <property type="entry name" value="MetI-like"/>
</dbReference>
<gene>
    <name evidence="9" type="ORF">GT003_14165</name>
</gene>
<evidence type="ECO:0000256" key="4">
    <source>
        <dbReference type="ARBA" id="ARBA00022692"/>
    </source>
</evidence>
<comment type="subcellular location">
    <subcellularLocation>
        <location evidence="1 7">Cell membrane</location>
        <topology evidence="1 7">Multi-pass membrane protein</topology>
    </subcellularLocation>
</comment>
<feature type="transmembrane region" description="Helical" evidence="7">
    <location>
        <begin position="71"/>
        <end position="100"/>
    </location>
</feature>
<dbReference type="EMBL" id="JAAAMU010000006">
    <property type="protein sequence ID" value="NBC70139.1"/>
    <property type="molecule type" value="Genomic_DNA"/>
</dbReference>
<evidence type="ECO:0000256" key="5">
    <source>
        <dbReference type="ARBA" id="ARBA00022989"/>
    </source>
</evidence>
<dbReference type="SUPFAM" id="SSF161098">
    <property type="entry name" value="MetI-like"/>
    <property type="match status" value="1"/>
</dbReference>
<keyword evidence="3" id="KW-1003">Cell membrane</keyword>
<dbReference type="PROSITE" id="PS50928">
    <property type="entry name" value="ABC_TM1"/>
    <property type="match status" value="1"/>
</dbReference>
<feature type="transmembrane region" description="Helical" evidence="7">
    <location>
        <begin position="143"/>
        <end position="164"/>
    </location>
</feature>
<dbReference type="GO" id="GO:0005886">
    <property type="term" value="C:plasma membrane"/>
    <property type="evidence" value="ECO:0007669"/>
    <property type="project" value="UniProtKB-SubCell"/>
</dbReference>
<reference evidence="9 10" key="1">
    <citation type="submission" date="2020-01" db="EMBL/GenBank/DDBJ databases">
        <title>Paenibacillus soybeanensis sp. nov. isolated from the nodules of soybean (Glycine max(L.) Merr).</title>
        <authorList>
            <person name="Wang H."/>
        </authorList>
    </citation>
    <scope>NUCLEOTIDE SEQUENCE [LARGE SCALE GENOMIC DNA]</scope>
    <source>
        <strain evidence="9 10">DSM 23054</strain>
    </source>
</reference>
<comment type="caution">
    <text evidence="9">The sequence shown here is derived from an EMBL/GenBank/DDBJ whole genome shotgun (WGS) entry which is preliminary data.</text>
</comment>
<evidence type="ECO:0000256" key="2">
    <source>
        <dbReference type="ARBA" id="ARBA00022448"/>
    </source>
</evidence>
<dbReference type="PANTHER" id="PTHR43744:SF9">
    <property type="entry name" value="POLYGALACTURONAN_RHAMNOGALACTURONAN TRANSPORT SYSTEM PERMEASE PROTEIN YTCP"/>
    <property type="match status" value="1"/>
</dbReference>
<proteinExistence type="inferred from homology"/>
<evidence type="ECO:0000256" key="3">
    <source>
        <dbReference type="ARBA" id="ARBA00022475"/>
    </source>
</evidence>
<protein>
    <submittedName>
        <fullName evidence="9">ABC transporter permease subunit</fullName>
    </submittedName>
</protein>
<evidence type="ECO:0000313" key="9">
    <source>
        <dbReference type="EMBL" id="NBC70139.1"/>
    </source>
</evidence>
<keyword evidence="5 7" id="KW-1133">Transmembrane helix</keyword>
<comment type="similarity">
    <text evidence="7">Belongs to the binding-protein-dependent transport system permease family.</text>
</comment>
<feature type="transmembrane region" description="Helical" evidence="7">
    <location>
        <begin position="112"/>
        <end position="131"/>
    </location>
</feature>
<dbReference type="InterPro" id="IPR035906">
    <property type="entry name" value="MetI-like_sf"/>
</dbReference>
<sequence length="294" mass="32709">MIKQTSISRRTFLAFNYLFLTAVAVACLLPLLNVLAISFSSSAAVGAGKVQLWPVGFNLSSYSFVLNKPEFAKSFAVSLGRVAVGVPLNMLLTILIAYPLSKGSREFRFRNAYAWYFVLTMLFSGGLIPWYMTIKMTGIIDTFWAMILPGAVPVFNVILLLNFFKSLPDEIDQAAQIDGAGRWQALWRIAVPLSAPAVATLTLFCIVTHWNAWFDGLILMNRPEHYPLQSYLQTVIVNRDMSLVTAQDILKWSEVSDRTSKAAQVFVAVIPVLLVYPFLQKYFAEGIVMGSVKG</sequence>